<dbReference type="EMBL" id="JH717900">
    <property type="protein sequence ID" value="EWZ40575.1"/>
    <property type="molecule type" value="Genomic_DNA"/>
</dbReference>
<protein>
    <submittedName>
        <fullName evidence="1">Uncharacterized protein</fullName>
    </submittedName>
</protein>
<reference evidence="1" key="1">
    <citation type="submission" date="2011-06" db="EMBL/GenBank/DDBJ databases">
        <title>The Genome Sequence of Fusarium oxysporum Fo47.</title>
        <authorList>
            <consortium name="The Broad Institute Genome Sequencing Platform"/>
            <person name="Ma L.-J."/>
            <person name="Gale L.R."/>
            <person name="Schwartz D.C."/>
            <person name="Zhou S."/>
            <person name="Corby-Kistler H."/>
            <person name="Young S.K."/>
            <person name="Zeng Q."/>
            <person name="Gargeya S."/>
            <person name="Fitzgerald M."/>
            <person name="Haas B."/>
            <person name="Abouelleil A."/>
            <person name="Alvarado L."/>
            <person name="Arachchi H.M."/>
            <person name="Berlin A."/>
            <person name="Brown A."/>
            <person name="Chapman S.B."/>
            <person name="Chen Z."/>
            <person name="Dunbar C."/>
            <person name="Freedman E."/>
            <person name="Gearin G."/>
            <person name="Gellesch M."/>
            <person name="Goldberg J."/>
            <person name="Griggs A."/>
            <person name="Gujja S."/>
            <person name="Heiman D."/>
            <person name="Howarth C."/>
            <person name="Larson L."/>
            <person name="Lui A."/>
            <person name="MacDonald P.J.P."/>
            <person name="Mehta T."/>
            <person name="Montmayeur A."/>
            <person name="Murphy C."/>
            <person name="Neiman D."/>
            <person name="Pearson M."/>
            <person name="Priest M."/>
            <person name="Roberts A."/>
            <person name="Saif S."/>
            <person name="Shea T."/>
            <person name="Shenoy N."/>
            <person name="Sisk P."/>
            <person name="Stolte C."/>
            <person name="Sykes S."/>
            <person name="Wortman J."/>
            <person name="Nusbaum C."/>
            <person name="Birren B."/>
        </authorList>
    </citation>
    <scope>NUCLEOTIDE SEQUENCE [LARGE SCALE GENOMIC DNA]</scope>
    <source>
        <strain evidence="1">Fo47</strain>
    </source>
</reference>
<dbReference type="AlphaFoldDB" id="W9KF50"/>
<organism evidence="1">
    <name type="scientific">Fusarium oxysporum Fo47</name>
    <dbReference type="NCBI Taxonomy" id="660027"/>
    <lineage>
        <taxon>Eukaryota</taxon>
        <taxon>Fungi</taxon>
        <taxon>Dikarya</taxon>
        <taxon>Ascomycota</taxon>
        <taxon>Pezizomycotina</taxon>
        <taxon>Sordariomycetes</taxon>
        <taxon>Hypocreomycetidae</taxon>
        <taxon>Hypocreales</taxon>
        <taxon>Nectriaceae</taxon>
        <taxon>Fusarium</taxon>
        <taxon>Fusarium oxysporum species complex</taxon>
    </lineage>
</organism>
<sequence>MRNIWPPTSIIEGDKSFGTKRLPFSHTLTYLSSDPKMLPLGLGVSFRDGWILSRVNPNLDRGGGARHFRQIHRYTYSCQRHFRSTHHLDESLALCNYLNKTMNAESAARAITAGCLDRYPEGVAYGGSRRRNELWELLASTLLRFEDDCDMIVDLLVAIQTLPSMNSNPWWVTDPQPSDSLCELPSFHNVWQSCYESLRCQCHEGEDESFSVDKNYYRRAGKAEARMYLRGIPGITEFMGYKTINLICVQNEDLEFVIHEIHGWLQTAGSKLAETLDSNKIKFFEREVRGRPGKYYDVSVTMFEHWQHWKKSFLEISFDEHLLSSEGRGLARECHDIMKAQNIKLPFFL</sequence>
<accession>W9KF50</accession>
<gene>
    <name evidence="1" type="ORF">FOZG_09237</name>
</gene>
<name>W9KF50_FUSOX</name>
<dbReference type="VEuPathDB" id="FungiDB:FOZG_09237"/>
<evidence type="ECO:0000313" key="1">
    <source>
        <dbReference type="EMBL" id="EWZ40575.1"/>
    </source>
</evidence>
<proteinExistence type="predicted"/>
<dbReference type="Proteomes" id="UP000030766">
    <property type="component" value="Unassembled WGS sequence"/>
</dbReference>
<dbReference type="HOGENOM" id="CLU_068288_0_0_1"/>
<reference evidence="1" key="2">
    <citation type="submission" date="2012-06" db="EMBL/GenBank/DDBJ databases">
        <title>Annotation of the Genome Sequence of Fusarium oxysporum Fo47.</title>
        <authorList>
            <consortium name="The Broad Institute Genomics Platform"/>
            <person name="Ma L.-J."/>
            <person name="Corby-Kistler H."/>
            <person name="Broz K."/>
            <person name="Gale L.R."/>
            <person name="Jonkers W."/>
            <person name="O'Donnell K."/>
            <person name="Ploetz R."/>
            <person name="Steinberg C."/>
            <person name="Schwartz D.C."/>
            <person name="VanEtten H."/>
            <person name="Zhou S."/>
            <person name="Young S.K."/>
            <person name="Zeng Q."/>
            <person name="Gargeya S."/>
            <person name="Fitzgerald M."/>
            <person name="Abouelleil A."/>
            <person name="Alvarado L."/>
            <person name="Chapman S.B."/>
            <person name="Gainer-Dewar J."/>
            <person name="Goldberg J."/>
            <person name="Griggs A."/>
            <person name="Gujja S."/>
            <person name="Hansen M."/>
            <person name="Howarth C."/>
            <person name="Imamovic A."/>
            <person name="Ireland A."/>
            <person name="Larimer J."/>
            <person name="McCowan C."/>
            <person name="Murphy C."/>
            <person name="Pearson M."/>
            <person name="Poon T.W."/>
            <person name="Priest M."/>
            <person name="Roberts A."/>
            <person name="Saif S."/>
            <person name="Shea T."/>
            <person name="Sykes S."/>
            <person name="Wortman J."/>
            <person name="Nusbaum C."/>
            <person name="Birren B."/>
        </authorList>
    </citation>
    <scope>NUCLEOTIDE SEQUENCE</scope>
    <source>
        <strain evidence="1">Fo47</strain>
    </source>
</reference>